<evidence type="ECO:0000313" key="2">
    <source>
        <dbReference type="EMBL" id="TSA86412.1"/>
    </source>
</evidence>
<dbReference type="EMBL" id="VKDB01000005">
    <property type="protein sequence ID" value="TSA86412.1"/>
    <property type="molecule type" value="Genomic_DNA"/>
</dbReference>
<keyword evidence="1" id="KW-0812">Transmembrane</keyword>
<dbReference type="Proteomes" id="UP000316092">
    <property type="component" value="Unassembled WGS sequence"/>
</dbReference>
<proteinExistence type="predicted"/>
<evidence type="ECO:0000313" key="3">
    <source>
        <dbReference type="Proteomes" id="UP000316092"/>
    </source>
</evidence>
<sequence length="455" mass="47190">MTQNSWRDLWHRAQDGETLSAHEQAELEAALQDPEQQRETQRWAAAGHLLSRAETPPMPRSLSAKIRQDIQAQQVLSAAAPPALPHSLAAEILRDITISRWFDSVQQQAALPRSVAFSIAARITGDGQPKEADETDPLAQLLRQWPKPELPRSLAFSLAARVAAEAAQADAPANAPTPQTPVHETLPPLGRTRLNPPGGPSGLGGLGVVLAFGGLTVLRGHEAASSALGLLGSAAPFALPLPALLGVAVLALLSWLIVARPTPAVQRLGTLAFAMTGVLTLPALWDAIQNTPLQGHLAALSATHPKPHLLLERWLGAGLLLAVTALLLRGGWGASLARTQRRAPIRTLAAGTLAGLGLSGLGLLLLSFGWTDAGLVLALLSGLAALTGLSVSVYAAGRSVARKLHLALPDISGPLAGLLAFSATLSIPALAASLAIIGSAWGLGTLLLGRGTARL</sequence>
<feature type="transmembrane region" description="Helical" evidence="1">
    <location>
        <begin position="376"/>
        <end position="397"/>
    </location>
</feature>
<dbReference type="RefSeq" id="WP_143720178.1">
    <property type="nucleotide sequence ID" value="NZ_VKDB01000005.1"/>
</dbReference>
<evidence type="ECO:0000256" key="1">
    <source>
        <dbReference type="SAM" id="Phobius"/>
    </source>
</evidence>
<gene>
    <name evidence="2" type="ORF">FNU79_07085</name>
</gene>
<name>A0A553V1T2_9DEIO</name>
<keyword evidence="1" id="KW-0472">Membrane</keyword>
<reference evidence="2 3" key="1">
    <citation type="submission" date="2019-07" db="EMBL/GenBank/DDBJ databases">
        <title>Deinococcus detaillus sp. nov., isolated from humus soil in Antarctica.</title>
        <authorList>
            <person name="Zhang K."/>
        </authorList>
    </citation>
    <scope>NUCLEOTIDE SEQUENCE [LARGE SCALE GENOMIC DNA]</scope>
    <source>
        <strain evidence="2 3">H1</strain>
    </source>
</reference>
<feature type="transmembrane region" description="Helical" evidence="1">
    <location>
        <begin position="348"/>
        <end position="370"/>
    </location>
</feature>
<feature type="transmembrane region" description="Helical" evidence="1">
    <location>
        <begin position="314"/>
        <end position="336"/>
    </location>
</feature>
<feature type="transmembrane region" description="Helical" evidence="1">
    <location>
        <begin position="429"/>
        <end position="449"/>
    </location>
</feature>
<keyword evidence="1" id="KW-1133">Transmembrane helix</keyword>
<feature type="transmembrane region" description="Helical" evidence="1">
    <location>
        <begin position="201"/>
        <end position="218"/>
    </location>
</feature>
<dbReference type="OrthoDB" id="65290at2"/>
<feature type="transmembrane region" description="Helical" evidence="1">
    <location>
        <begin position="404"/>
        <end position="423"/>
    </location>
</feature>
<dbReference type="AlphaFoldDB" id="A0A553V1T2"/>
<feature type="transmembrane region" description="Helical" evidence="1">
    <location>
        <begin position="270"/>
        <end position="288"/>
    </location>
</feature>
<organism evidence="2 3">
    <name type="scientific">Deinococcus detaillensis</name>
    <dbReference type="NCBI Taxonomy" id="2592048"/>
    <lineage>
        <taxon>Bacteria</taxon>
        <taxon>Thermotogati</taxon>
        <taxon>Deinococcota</taxon>
        <taxon>Deinococci</taxon>
        <taxon>Deinococcales</taxon>
        <taxon>Deinococcaceae</taxon>
        <taxon>Deinococcus</taxon>
    </lineage>
</organism>
<protein>
    <submittedName>
        <fullName evidence="2">Uncharacterized protein</fullName>
    </submittedName>
</protein>
<feature type="transmembrane region" description="Helical" evidence="1">
    <location>
        <begin position="238"/>
        <end position="258"/>
    </location>
</feature>
<keyword evidence="3" id="KW-1185">Reference proteome</keyword>
<accession>A0A553V1T2</accession>
<comment type="caution">
    <text evidence="2">The sequence shown here is derived from an EMBL/GenBank/DDBJ whole genome shotgun (WGS) entry which is preliminary data.</text>
</comment>